<evidence type="ECO:0000313" key="2">
    <source>
        <dbReference type="Proteomes" id="UP000024635"/>
    </source>
</evidence>
<dbReference type="Gene3D" id="3.80.10.10">
    <property type="entry name" value="Ribonuclease Inhibitor"/>
    <property type="match status" value="2"/>
</dbReference>
<dbReference type="SMART" id="SM00367">
    <property type="entry name" value="LRR_CC"/>
    <property type="match status" value="5"/>
</dbReference>
<dbReference type="EMBL" id="JARK01001352">
    <property type="protein sequence ID" value="EYC23186.1"/>
    <property type="molecule type" value="Genomic_DNA"/>
</dbReference>
<dbReference type="SUPFAM" id="SSF52047">
    <property type="entry name" value="RNI-like"/>
    <property type="match status" value="1"/>
</dbReference>
<dbReference type="OrthoDB" id="27842at2759"/>
<evidence type="ECO:0000313" key="1">
    <source>
        <dbReference type="EMBL" id="EYC23186.1"/>
    </source>
</evidence>
<dbReference type="PANTHER" id="PTHR13318:SF246">
    <property type="entry name" value="F-BOX DOMAIN-CONTAINING PROTEIN"/>
    <property type="match status" value="1"/>
</dbReference>
<dbReference type="Proteomes" id="UP000024635">
    <property type="component" value="Unassembled WGS sequence"/>
</dbReference>
<dbReference type="InterPro" id="IPR006553">
    <property type="entry name" value="Leu-rich_rpt_Cys-con_subtyp"/>
</dbReference>
<dbReference type="Pfam" id="PF13516">
    <property type="entry name" value="LRR_6"/>
    <property type="match status" value="1"/>
</dbReference>
<keyword evidence="2" id="KW-1185">Reference proteome</keyword>
<gene>
    <name evidence="1" type="primary">Acey_s0016.g3162</name>
    <name evidence="1" type="synonym">Acey-T01E8.1</name>
    <name evidence="1" type="ORF">Y032_0016g3162</name>
</gene>
<protein>
    <recommendedName>
        <fullName evidence="3">Leucine Rich repeat-containing domain protein</fullName>
    </recommendedName>
</protein>
<dbReference type="AlphaFoldDB" id="A0A016V7D4"/>
<sequence length="590" mass="66528">MVKSLFNICLSAVCQHQLNDHLALIPIECKQKLLEFFTNHDQLSTLDCDRLVSSPSFADNLTELKFYLSEDLSDSMLAALTANNKRLERITLVECPRVTDKGVRTVTSGQKNLLQLELRAMYQLTDAGLTDVHCPFLHTVDISGCARVTSLGIRFLVQRNPNIHCLYLNHCRSLDDQALYDIAYYVGERLRVLELDFLPSLADPAAALQHLSTQCPNVCQLSLARFFNESYDDFPPAVQFKIDGFNLRDIDLYGNYFVILPELPPTVHSLRLSVNGDENPFELVRSLEAQPFLKSINLQLTIREASIAAIDNANTLLSTILPYIGNKITILTVATPRLFDDSLRLITECTPNLTHLALDVNHLSTHILQRYFAGGAKSQGSRLRSLKICRMRITYRVLFAIARGARNLLDLETSQMLSVDDRFLAILGENCRQLRCINLNGCRWVSDKGMAALARRCPLREVRIRGTACTDQSIYTLAQFCPDLEWISYADYSAFIRTGPDSTSTRKTAAAYPSRKSNLWRSRYSLVIGKHPTHSEAWVTIVYSPSVLIFISIVDRSSLTRRFSSSGIHVYKKSSVNLRDTSTHLVTSYT</sequence>
<proteinExistence type="predicted"/>
<reference evidence="2" key="1">
    <citation type="journal article" date="2015" name="Nat. Genet.">
        <title>The genome and transcriptome of the zoonotic hookworm Ancylostoma ceylanicum identify infection-specific gene families.</title>
        <authorList>
            <person name="Schwarz E.M."/>
            <person name="Hu Y."/>
            <person name="Antoshechkin I."/>
            <person name="Miller M.M."/>
            <person name="Sternberg P.W."/>
            <person name="Aroian R.V."/>
        </authorList>
    </citation>
    <scope>NUCLEOTIDE SEQUENCE</scope>
    <source>
        <strain evidence="2">HY135</strain>
    </source>
</reference>
<evidence type="ECO:0008006" key="3">
    <source>
        <dbReference type="Google" id="ProtNLM"/>
    </source>
</evidence>
<dbReference type="InterPro" id="IPR032675">
    <property type="entry name" value="LRR_dom_sf"/>
</dbReference>
<name>A0A016V7D4_9BILA</name>
<dbReference type="GO" id="GO:0019005">
    <property type="term" value="C:SCF ubiquitin ligase complex"/>
    <property type="evidence" value="ECO:0007669"/>
    <property type="project" value="TreeGrafter"/>
</dbReference>
<organism evidence="1 2">
    <name type="scientific">Ancylostoma ceylanicum</name>
    <dbReference type="NCBI Taxonomy" id="53326"/>
    <lineage>
        <taxon>Eukaryota</taxon>
        <taxon>Metazoa</taxon>
        <taxon>Ecdysozoa</taxon>
        <taxon>Nematoda</taxon>
        <taxon>Chromadorea</taxon>
        <taxon>Rhabditida</taxon>
        <taxon>Rhabditina</taxon>
        <taxon>Rhabditomorpha</taxon>
        <taxon>Strongyloidea</taxon>
        <taxon>Ancylostomatidae</taxon>
        <taxon>Ancylostomatinae</taxon>
        <taxon>Ancylostoma</taxon>
    </lineage>
</organism>
<dbReference type="InterPro" id="IPR001611">
    <property type="entry name" value="Leu-rich_rpt"/>
</dbReference>
<accession>A0A016V7D4</accession>
<dbReference type="STRING" id="53326.A0A016V7D4"/>
<comment type="caution">
    <text evidence="1">The sequence shown here is derived from an EMBL/GenBank/DDBJ whole genome shotgun (WGS) entry which is preliminary data.</text>
</comment>
<dbReference type="GO" id="GO:0031146">
    <property type="term" value="P:SCF-dependent proteasomal ubiquitin-dependent protein catabolic process"/>
    <property type="evidence" value="ECO:0007669"/>
    <property type="project" value="TreeGrafter"/>
</dbReference>
<dbReference type="PANTHER" id="PTHR13318">
    <property type="entry name" value="PARTNER OF PAIRED, ISOFORM B-RELATED"/>
    <property type="match status" value="1"/>
</dbReference>